<gene>
    <name evidence="1" type="ORF">K435DRAFT_673033</name>
</gene>
<feature type="non-terminal residue" evidence="1">
    <location>
        <position position="1"/>
    </location>
</feature>
<protein>
    <submittedName>
        <fullName evidence="1">Uncharacterized protein</fullName>
    </submittedName>
</protein>
<proteinExistence type="predicted"/>
<name>A0A4S8LSN3_DENBC</name>
<dbReference type="OrthoDB" id="3041043at2759"/>
<dbReference type="EMBL" id="ML179293">
    <property type="protein sequence ID" value="THU91928.1"/>
    <property type="molecule type" value="Genomic_DNA"/>
</dbReference>
<evidence type="ECO:0000313" key="2">
    <source>
        <dbReference type="Proteomes" id="UP000297245"/>
    </source>
</evidence>
<evidence type="ECO:0000313" key="1">
    <source>
        <dbReference type="EMBL" id="THU91928.1"/>
    </source>
</evidence>
<accession>A0A4S8LSN3</accession>
<dbReference type="Proteomes" id="UP000297245">
    <property type="component" value="Unassembled WGS sequence"/>
</dbReference>
<keyword evidence="2" id="KW-1185">Reference proteome</keyword>
<dbReference type="AlphaFoldDB" id="A0A4S8LSN3"/>
<reference evidence="1 2" key="1">
    <citation type="journal article" date="2019" name="Nat. Ecol. Evol.">
        <title>Megaphylogeny resolves global patterns of mushroom evolution.</title>
        <authorList>
            <person name="Varga T."/>
            <person name="Krizsan K."/>
            <person name="Foldi C."/>
            <person name="Dima B."/>
            <person name="Sanchez-Garcia M."/>
            <person name="Sanchez-Ramirez S."/>
            <person name="Szollosi G.J."/>
            <person name="Szarkandi J.G."/>
            <person name="Papp V."/>
            <person name="Albert L."/>
            <person name="Andreopoulos W."/>
            <person name="Angelini C."/>
            <person name="Antonin V."/>
            <person name="Barry K.W."/>
            <person name="Bougher N.L."/>
            <person name="Buchanan P."/>
            <person name="Buyck B."/>
            <person name="Bense V."/>
            <person name="Catcheside P."/>
            <person name="Chovatia M."/>
            <person name="Cooper J."/>
            <person name="Damon W."/>
            <person name="Desjardin D."/>
            <person name="Finy P."/>
            <person name="Geml J."/>
            <person name="Haridas S."/>
            <person name="Hughes K."/>
            <person name="Justo A."/>
            <person name="Karasinski D."/>
            <person name="Kautmanova I."/>
            <person name="Kiss B."/>
            <person name="Kocsube S."/>
            <person name="Kotiranta H."/>
            <person name="LaButti K.M."/>
            <person name="Lechner B.E."/>
            <person name="Liimatainen K."/>
            <person name="Lipzen A."/>
            <person name="Lukacs Z."/>
            <person name="Mihaltcheva S."/>
            <person name="Morgado L.N."/>
            <person name="Niskanen T."/>
            <person name="Noordeloos M.E."/>
            <person name="Ohm R.A."/>
            <person name="Ortiz-Santana B."/>
            <person name="Ovrebo C."/>
            <person name="Racz N."/>
            <person name="Riley R."/>
            <person name="Savchenko A."/>
            <person name="Shiryaev A."/>
            <person name="Soop K."/>
            <person name="Spirin V."/>
            <person name="Szebenyi C."/>
            <person name="Tomsovsky M."/>
            <person name="Tulloss R.E."/>
            <person name="Uehling J."/>
            <person name="Grigoriev I.V."/>
            <person name="Vagvolgyi C."/>
            <person name="Papp T."/>
            <person name="Martin F.M."/>
            <person name="Miettinen O."/>
            <person name="Hibbett D.S."/>
            <person name="Nagy L.G."/>
        </authorList>
    </citation>
    <scope>NUCLEOTIDE SEQUENCE [LARGE SCALE GENOMIC DNA]</scope>
    <source>
        <strain evidence="1 2">CBS 962.96</strain>
    </source>
</reference>
<organism evidence="1 2">
    <name type="scientific">Dendrothele bispora (strain CBS 962.96)</name>
    <dbReference type="NCBI Taxonomy" id="1314807"/>
    <lineage>
        <taxon>Eukaryota</taxon>
        <taxon>Fungi</taxon>
        <taxon>Dikarya</taxon>
        <taxon>Basidiomycota</taxon>
        <taxon>Agaricomycotina</taxon>
        <taxon>Agaricomycetes</taxon>
        <taxon>Agaricomycetidae</taxon>
        <taxon>Agaricales</taxon>
        <taxon>Agaricales incertae sedis</taxon>
        <taxon>Dendrothele</taxon>
    </lineage>
</organism>
<sequence>DLVLSNLGPIDRHNYSLASKETLGTVRSFNDRAFRISKLLAPYFSDDQHIVQFRELQYHHGILISGSTALQFFDRVTYQGSDLDLYVNVDHAAPLLVFLSEIHYVFVPRSPGQCEFQRRLSENNLGQLRRRYEGRGIMIVFDHIKDGKKIQVIVTKQGPIDCILSFHSTCVMNIISHSHAYSLFPYTTFESKATIRLNRELHPHDLSNSNFERAIEKYRDRGWVDANLPSAAVYLRNHSEFFDGERSVGDAATWKIQLEAVGDDTIPVHLMTFAADPVGCNSWYQKVEDGNFLIDHDNMGGSIFYQPCTVKHLWALIPHMRTLRNGDPTDEHL</sequence>